<dbReference type="EMBL" id="JAQOMS010000002">
    <property type="protein sequence ID" value="MDC2889972.1"/>
    <property type="molecule type" value="Genomic_DNA"/>
</dbReference>
<reference evidence="2 3" key="1">
    <citation type="submission" date="2023-01" db="EMBL/GenBank/DDBJ databases">
        <title>Psychrosphaera sp. nov., isolated from marine algae.</title>
        <authorList>
            <person name="Bayburt H."/>
            <person name="Choi B.J."/>
            <person name="Kim J.M."/>
            <person name="Choi D.G."/>
            <person name="Jeon C.O."/>
        </authorList>
    </citation>
    <scope>NUCLEOTIDE SEQUENCE [LARGE SCALE GENOMIC DNA]</scope>
    <source>
        <strain evidence="2 3">G1-22</strain>
    </source>
</reference>
<organism evidence="2 3">
    <name type="scientific">Psychrosphaera algicola</name>
    <dbReference type="NCBI Taxonomy" id="3023714"/>
    <lineage>
        <taxon>Bacteria</taxon>
        <taxon>Pseudomonadati</taxon>
        <taxon>Pseudomonadota</taxon>
        <taxon>Gammaproteobacteria</taxon>
        <taxon>Alteromonadales</taxon>
        <taxon>Pseudoalteromonadaceae</taxon>
        <taxon>Psychrosphaera</taxon>
    </lineage>
</organism>
<gene>
    <name evidence="2" type="ORF">PN838_15890</name>
</gene>
<keyword evidence="3" id="KW-1185">Reference proteome</keyword>
<dbReference type="Proteomes" id="UP001528411">
    <property type="component" value="Unassembled WGS sequence"/>
</dbReference>
<evidence type="ECO:0000313" key="3">
    <source>
        <dbReference type="Proteomes" id="UP001528411"/>
    </source>
</evidence>
<comment type="caution">
    <text evidence="2">The sequence shown here is derived from an EMBL/GenBank/DDBJ whole genome shotgun (WGS) entry which is preliminary data.</text>
</comment>
<sequence length="76" mass="8579">MAELAQSTRLAFRVAFDDNNPSQQQLYWRVMTMPNFNGKTWAIAGLPKRSRNAQQSNSSLYIADDLSSDNDVSPLK</sequence>
<name>A0ABT5FGM9_9GAMM</name>
<dbReference type="InterPro" id="IPR021878">
    <property type="entry name" value="TgpA_N"/>
</dbReference>
<accession>A0ABT5FGM9</accession>
<protein>
    <submittedName>
        <fullName evidence="2">TransglutaminaseTgpA domain-containing protein</fullName>
    </submittedName>
</protein>
<dbReference type="Pfam" id="PF11992">
    <property type="entry name" value="TgpA_N"/>
    <property type="match status" value="1"/>
</dbReference>
<proteinExistence type="predicted"/>
<feature type="domain" description="Protein-glutamine gamma-glutamyltransferase TgpA N-terminal" evidence="1">
    <location>
        <begin position="1"/>
        <end position="54"/>
    </location>
</feature>
<evidence type="ECO:0000313" key="2">
    <source>
        <dbReference type="EMBL" id="MDC2889972.1"/>
    </source>
</evidence>
<evidence type="ECO:0000259" key="1">
    <source>
        <dbReference type="Pfam" id="PF11992"/>
    </source>
</evidence>